<feature type="signal peptide" evidence="2">
    <location>
        <begin position="1"/>
        <end position="18"/>
    </location>
</feature>
<keyword evidence="1" id="KW-0175">Coiled coil</keyword>
<protein>
    <recommendedName>
        <fullName evidence="5">TonB-like protein</fullName>
    </recommendedName>
</protein>
<keyword evidence="4" id="KW-1185">Reference proteome</keyword>
<evidence type="ECO:0000313" key="4">
    <source>
        <dbReference type="Proteomes" id="UP001589562"/>
    </source>
</evidence>
<dbReference type="Proteomes" id="UP001589562">
    <property type="component" value="Unassembled WGS sequence"/>
</dbReference>
<evidence type="ECO:0000313" key="3">
    <source>
        <dbReference type="EMBL" id="MFB9107019.1"/>
    </source>
</evidence>
<feature type="chain" id="PRO_5045651324" description="TonB-like protein" evidence="2">
    <location>
        <begin position="19"/>
        <end position="512"/>
    </location>
</feature>
<organism evidence="3 4">
    <name type="scientific">Flavobacterium gyeonganense</name>
    <dbReference type="NCBI Taxonomy" id="1310418"/>
    <lineage>
        <taxon>Bacteria</taxon>
        <taxon>Pseudomonadati</taxon>
        <taxon>Bacteroidota</taxon>
        <taxon>Flavobacteriia</taxon>
        <taxon>Flavobacteriales</taxon>
        <taxon>Flavobacteriaceae</taxon>
        <taxon>Flavobacterium</taxon>
    </lineage>
</organism>
<reference evidence="3 4" key="1">
    <citation type="submission" date="2024-09" db="EMBL/GenBank/DDBJ databases">
        <authorList>
            <person name="Sun Q."/>
            <person name="Mori K."/>
        </authorList>
    </citation>
    <scope>NUCLEOTIDE SEQUENCE [LARGE SCALE GENOMIC DNA]</scope>
    <source>
        <strain evidence="3 4">CECT 8365</strain>
    </source>
</reference>
<evidence type="ECO:0000256" key="2">
    <source>
        <dbReference type="SAM" id="SignalP"/>
    </source>
</evidence>
<dbReference type="EMBL" id="JBHMFE010000005">
    <property type="protein sequence ID" value="MFB9107019.1"/>
    <property type="molecule type" value="Genomic_DNA"/>
</dbReference>
<evidence type="ECO:0000256" key="1">
    <source>
        <dbReference type="SAM" id="Coils"/>
    </source>
</evidence>
<evidence type="ECO:0008006" key="5">
    <source>
        <dbReference type="Google" id="ProtNLM"/>
    </source>
</evidence>
<feature type="coiled-coil region" evidence="1">
    <location>
        <begin position="253"/>
        <end position="280"/>
    </location>
</feature>
<gene>
    <name evidence="3" type="ORF">ACFFVK_00385</name>
</gene>
<sequence length="512" mass="58845">MKYFLFIFLFIYSTTSFSQNEYQTFINKYEEFSFYANPNKNNTLSKYFSKRMHSDLLSHYKISDTIKNKKFVYLTFKIDPKNKVTNIIVNSPYSELNKNIREAFINYNVEDLNIPEKNQLNTYTLQILSTEGDKMIINCSTNVVFDKLPVFEGCESAVNKTKLSNCLLKKISEHVANNISPVEIKKAKILGSLNLHVKFSVNEKGEIDQVNCKAPTDSLTKELNRVVAVFPKAKIPATLNGNPTSFVYEKTISLEIESDNEKYKEEVNQYQENILNISNELLNPNTELALHFKKYISVEELDKILLLKGSISIYFNIDKKGKPINFRTNAYTSELNDKLIGIFKKFPFEKLNIEPVNAIDSYSYPLIINRFNKNIIVSNDKPFVHTPPVFDKNCESSNSNELIDCMNQSIKNLVVNNFKRTIRNKTKLKGVINVRFSFQIDDKGKIINVKAFAPNAEICNELEQIIKSMPDVYKPAYLNGNAIITTRKYSFGFNIGNNTVDDFKNLRKTPGP</sequence>
<proteinExistence type="predicted"/>
<accession>A0ABV5H5Q5</accession>
<comment type="caution">
    <text evidence="3">The sequence shown here is derived from an EMBL/GenBank/DDBJ whole genome shotgun (WGS) entry which is preliminary data.</text>
</comment>
<name>A0ABV5H5Q5_9FLAO</name>
<keyword evidence="2" id="KW-0732">Signal</keyword>
<dbReference type="RefSeq" id="WP_379679317.1">
    <property type="nucleotide sequence ID" value="NZ_JBHMFE010000005.1"/>
</dbReference>